<dbReference type="PANTHER" id="PTHR11257">
    <property type="entry name" value="CHEMOSENSORY PROTEIN-RELATED"/>
    <property type="match status" value="1"/>
</dbReference>
<dbReference type="PANTHER" id="PTHR11257:SF12">
    <property type="entry name" value="EJACULATORY BULB-SPECIFIC PROTEIN 3-RELATED"/>
    <property type="match status" value="1"/>
</dbReference>
<proteinExistence type="predicted"/>
<dbReference type="Pfam" id="PF03392">
    <property type="entry name" value="OS-D"/>
    <property type="match status" value="1"/>
</dbReference>
<dbReference type="SUPFAM" id="SSF100910">
    <property type="entry name" value="Chemosensory protein Csp2"/>
    <property type="match status" value="1"/>
</dbReference>
<name>A0AAV8WPY8_9CUCU</name>
<dbReference type="AlphaFoldDB" id="A0AAV8WPY8"/>
<keyword evidence="1" id="KW-0732">Signal</keyword>
<protein>
    <recommendedName>
        <fullName evidence="4">Chemosensory protein</fullName>
    </recommendedName>
</protein>
<reference evidence="2" key="1">
    <citation type="journal article" date="2023" name="Insect Mol. Biol.">
        <title>Genome sequencing provides insights into the evolution of gene families encoding plant cell wall-degrading enzymes in longhorned beetles.</title>
        <authorList>
            <person name="Shin N.R."/>
            <person name="Okamura Y."/>
            <person name="Kirsch R."/>
            <person name="Pauchet Y."/>
        </authorList>
    </citation>
    <scope>NUCLEOTIDE SEQUENCE</scope>
    <source>
        <strain evidence="2">RBIC_L_NR</strain>
    </source>
</reference>
<evidence type="ECO:0000256" key="1">
    <source>
        <dbReference type="SAM" id="SignalP"/>
    </source>
</evidence>
<accession>A0AAV8WPY8</accession>
<organism evidence="2 3">
    <name type="scientific">Rhamnusium bicolor</name>
    <dbReference type="NCBI Taxonomy" id="1586634"/>
    <lineage>
        <taxon>Eukaryota</taxon>
        <taxon>Metazoa</taxon>
        <taxon>Ecdysozoa</taxon>
        <taxon>Arthropoda</taxon>
        <taxon>Hexapoda</taxon>
        <taxon>Insecta</taxon>
        <taxon>Pterygota</taxon>
        <taxon>Neoptera</taxon>
        <taxon>Endopterygota</taxon>
        <taxon>Coleoptera</taxon>
        <taxon>Polyphaga</taxon>
        <taxon>Cucujiformia</taxon>
        <taxon>Chrysomeloidea</taxon>
        <taxon>Cerambycidae</taxon>
        <taxon>Lepturinae</taxon>
        <taxon>Rhagiini</taxon>
        <taxon>Rhamnusium</taxon>
    </lineage>
</organism>
<dbReference type="Proteomes" id="UP001162156">
    <property type="component" value="Unassembled WGS sequence"/>
</dbReference>
<sequence length="131" mass="15218">VKMKLAVVLFVVVLCGIAYARPDEKYTTKYDNVDLDEIIKNDRLMRNYVDCLLGTKKCTKDGEELKKVLPEALKTDCVKCSEGQRNGAKKIIRHLIKNKRDWWNELEAKYDSDGTYRKQYDAELKRDGIVL</sequence>
<dbReference type="Gene3D" id="1.10.2080.10">
    <property type="entry name" value="Insect odorant-binding protein A10/Ejaculatory bulb-specific protein 3"/>
    <property type="match status" value="1"/>
</dbReference>
<feature type="signal peptide" evidence="1">
    <location>
        <begin position="1"/>
        <end position="20"/>
    </location>
</feature>
<feature type="chain" id="PRO_5043361797" description="Chemosensory protein" evidence="1">
    <location>
        <begin position="21"/>
        <end position="131"/>
    </location>
</feature>
<evidence type="ECO:0008006" key="4">
    <source>
        <dbReference type="Google" id="ProtNLM"/>
    </source>
</evidence>
<dbReference type="InterPro" id="IPR005055">
    <property type="entry name" value="A10/PebIII"/>
</dbReference>
<feature type="non-terminal residue" evidence="2">
    <location>
        <position position="1"/>
    </location>
</feature>
<evidence type="ECO:0000313" key="3">
    <source>
        <dbReference type="Proteomes" id="UP001162156"/>
    </source>
</evidence>
<dbReference type="EMBL" id="JANEYF010005247">
    <property type="protein sequence ID" value="KAJ8928809.1"/>
    <property type="molecule type" value="Genomic_DNA"/>
</dbReference>
<dbReference type="InterPro" id="IPR036682">
    <property type="entry name" value="OS_D_A10/PebIII_sf"/>
</dbReference>
<comment type="caution">
    <text evidence="2">The sequence shown here is derived from an EMBL/GenBank/DDBJ whole genome shotgun (WGS) entry which is preliminary data.</text>
</comment>
<gene>
    <name evidence="2" type="ORF">NQ314_018575</name>
</gene>
<evidence type="ECO:0000313" key="2">
    <source>
        <dbReference type="EMBL" id="KAJ8928809.1"/>
    </source>
</evidence>
<keyword evidence="3" id="KW-1185">Reference proteome</keyword>